<keyword evidence="4" id="KW-1185">Reference proteome</keyword>
<dbReference type="InterPro" id="IPR050769">
    <property type="entry name" value="NAT_camello-type"/>
</dbReference>
<keyword evidence="1 3" id="KW-0808">Transferase</keyword>
<evidence type="ECO:0000313" key="4">
    <source>
        <dbReference type="Proteomes" id="UP000579647"/>
    </source>
</evidence>
<dbReference type="PANTHER" id="PTHR13947:SF37">
    <property type="entry name" value="LD18367P"/>
    <property type="match status" value="1"/>
</dbReference>
<evidence type="ECO:0000256" key="1">
    <source>
        <dbReference type="ARBA" id="ARBA00022679"/>
    </source>
</evidence>
<reference evidence="3 4" key="1">
    <citation type="submission" date="2020-08" db="EMBL/GenBank/DDBJ databases">
        <title>Sequencing the genomes of 1000 actinobacteria strains.</title>
        <authorList>
            <person name="Klenk H.-P."/>
        </authorList>
    </citation>
    <scope>NUCLEOTIDE SEQUENCE [LARGE SCALE GENOMIC DNA]</scope>
    <source>
        <strain evidence="3 4">DSM 44598</strain>
    </source>
</reference>
<dbReference type="Proteomes" id="UP000579647">
    <property type="component" value="Unassembled WGS sequence"/>
</dbReference>
<gene>
    <name evidence="3" type="ORF">HNR07_003557</name>
</gene>
<evidence type="ECO:0000259" key="2">
    <source>
        <dbReference type="PROSITE" id="PS51186"/>
    </source>
</evidence>
<comment type="caution">
    <text evidence="3">The sequence shown here is derived from an EMBL/GenBank/DDBJ whole genome shotgun (WGS) entry which is preliminary data.</text>
</comment>
<dbReference type="AlphaFoldDB" id="A0A840W602"/>
<dbReference type="EMBL" id="JACHDO010000001">
    <property type="protein sequence ID" value="MBB5492420.1"/>
    <property type="molecule type" value="Genomic_DNA"/>
</dbReference>
<dbReference type="Gene3D" id="3.40.630.30">
    <property type="match status" value="1"/>
</dbReference>
<dbReference type="RefSeq" id="WP_312893863.1">
    <property type="nucleotide sequence ID" value="NZ_BAAAKM010000050.1"/>
</dbReference>
<feature type="domain" description="N-acetyltransferase" evidence="2">
    <location>
        <begin position="3"/>
        <end position="157"/>
    </location>
</feature>
<dbReference type="GO" id="GO:0008080">
    <property type="term" value="F:N-acetyltransferase activity"/>
    <property type="evidence" value="ECO:0007669"/>
    <property type="project" value="InterPro"/>
</dbReference>
<name>A0A840W602_9ACTN</name>
<dbReference type="InterPro" id="IPR000182">
    <property type="entry name" value="GNAT_dom"/>
</dbReference>
<proteinExistence type="predicted"/>
<dbReference type="PROSITE" id="PS51186">
    <property type="entry name" value="GNAT"/>
    <property type="match status" value="1"/>
</dbReference>
<protein>
    <submittedName>
        <fullName evidence="3">GNAT superfamily N-acetyltransferase</fullName>
    </submittedName>
</protein>
<accession>A0A840W602</accession>
<dbReference type="Pfam" id="PF00583">
    <property type="entry name" value="Acetyltransf_1"/>
    <property type="match status" value="1"/>
</dbReference>
<dbReference type="InterPro" id="IPR016181">
    <property type="entry name" value="Acyl_CoA_acyltransferase"/>
</dbReference>
<dbReference type="PANTHER" id="PTHR13947">
    <property type="entry name" value="GNAT FAMILY N-ACETYLTRANSFERASE"/>
    <property type="match status" value="1"/>
</dbReference>
<organism evidence="3 4">
    <name type="scientific">Nocardiopsis metallicus</name>
    <dbReference type="NCBI Taxonomy" id="179819"/>
    <lineage>
        <taxon>Bacteria</taxon>
        <taxon>Bacillati</taxon>
        <taxon>Actinomycetota</taxon>
        <taxon>Actinomycetes</taxon>
        <taxon>Streptosporangiales</taxon>
        <taxon>Nocardiopsidaceae</taxon>
        <taxon>Nocardiopsis</taxon>
    </lineage>
</organism>
<dbReference type="CDD" id="cd04301">
    <property type="entry name" value="NAT_SF"/>
    <property type="match status" value="1"/>
</dbReference>
<sequence length="157" mass="17168">MDTRIRPLGVPGDLGWVVMANGRTYAEQYGWDQSYEALVARIVADFDPAAGAAWIAEADGERVGGVFCVPDSEPGTARLRLLVVTPAARGLGLGSALVEHCLEYARAQGYERVTLWTNDVLAAARRIYQRAGFTLVKEEPHHSFGHDLVGQDWTLDL</sequence>
<dbReference type="SUPFAM" id="SSF55729">
    <property type="entry name" value="Acyl-CoA N-acyltransferases (Nat)"/>
    <property type="match status" value="1"/>
</dbReference>
<evidence type="ECO:0000313" key="3">
    <source>
        <dbReference type="EMBL" id="MBB5492420.1"/>
    </source>
</evidence>